<organism evidence="3 4">
    <name type="scientific">Planococcus shenhongbingii</name>
    <dbReference type="NCBI Taxonomy" id="3058398"/>
    <lineage>
        <taxon>Bacteria</taxon>
        <taxon>Bacillati</taxon>
        <taxon>Bacillota</taxon>
        <taxon>Bacilli</taxon>
        <taxon>Bacillales</taxon>
        <taxon>Caryophanaceae</taxon>
        <taxon>Planococcus</taxon>
    </lineage>
</organism>
<protein>
    <submittedName>
        <fullName evidence="3">Lytic transglycosylase domain-containing protein</fullName>
    </submittedName>
</protein>
<gene>
    <name evidence="3" type="ORF">QWY13_09250</name>
</gene>
<sequence>MKKKKKSKRLNRLKIWFLIVLFPAAVVLTTLFIVVFYLFNPITVVNTLKETPQQLFEIEFPEENIPLYQEAANEYGIPWTLLAAHHRIETKFSTMDPLLSPVGAEGHLQFMPCTFVGWTHPTCSGKGQGQIPESEKTDPEVIAKYGGYGVDGNGDGVADPYNLSDALYSAANYLSKNGAADGDLERAIFQYNHSDKYVKDILHYYRLYEEQFQKQ</sequence>
<reference evidence="3 4" key="1">
    <citation type="submission" date="2023-07" db="EMBL/GenBank/DDBJ databases">
        <title>Novel species in genus Planococcus.</title>
        <authorList>
            <person name="Ning S."/>
        </authorList>
    </citation>
    <scope>NUCLEOTIDE SEQUENCE [LARGE SCALE GENOMIC DNA]</scope>
    <source>
        <strain evidence="3 4">N017</strain>
    </source>
</reference>
<proteinExistence type="predicted"/>
<comment type="caution">
    <text evidence="3">The sequence shown here is derived from an EMBL/GenBank/DDBJ whole genome shotgun (WGS) entry which is preliminary data.</text>
</comment>
<keyword evidence="1" id="KW-0472">Membrane</keyword>
<evidence type="ECO:0000313" key="4">
    <source>
        <dbReference type="Proteomes" id="UP001172142"/>
    </source>
</evidence>
<dbReference type="InterPro" id="IPR031304">
    <property type="entry name" value="SLT_2"/>
</dbReference>
<accession>A0ABT8NCV2</accession>
<evidence type="ECO:0000259" key="2">
    <source>
        <dbReference type="Pfam" id="PF13406"/>
    </source>
</evidence>
<keyword evidence="4" id="KW-1185">Reference proteome</keyword>
<dbReference type="Gene3D" id="1.10.530.10">
    <property type="match status" value="1"/>
</dbReference>
<dbReference type="PANTHER" id="PTHR30163:SF8">
    <property type="entry name" value="LYTIC MUREIN TRANSGLYCOSYLASE"/>
    <property type="match status" value="1"/>
</dbReference>
<dbReference type="SUPFAM" id="SSF53955">
    <property type="entry name" value="Lysozyme-like"/>
    <property type="match status" value="1"/>
</dbReference>
<dbReference type="Pfam" id="PF13406">
    <property type="entry name" value="SLT_2"/>
    <property type="match status" value="1"/>
</dbReference>
<name>A0ABT8NCV2_9BACL</name>
<feature type="domain" description="Transglycosylase SLT" evidence="2">
    <location>
        <begin position="145"/>
        <end position="179"/>
    </location>
</feature>
<dbReference type="RefSeq" id="WP_301856335.1">
    <property type="nucleotide sequence ID" value="NZ_JAUJWU010000002.1"/>
</dbReference>
<keyword evidence="1" id="KW-1133">Transmembrane helix</keyword>
<dbReference type="InterPro" id="IPR043426">
    <property type="entry name" value="MltB-like"/>
</dbReference>
<feature type="transmembrane region" description="Helical" evidence="1">
    <location>
        <begin position="15"/>
        <end position="39"/>
    </location>
</feature>
<dbReference type="CDD" id="cd13399">
    <property type="entry name" value="Slt35-like"/>
    <property type="match status" value="1"/>
</dbReference>
<dbReference type="PANTHER" id="PTHR30163">
    <property type="entry name" value="MEMBRANE-BOUND LYTIC MUREIN TRANSGLYCOSYLASE B"/>
    <property type="match status" value="1"/>
</dbReference>
<dbReference type="Proteomes" id="UP001172142">
    <property type="component" value="Unassembled WGS sequence"/>
</dbReference>
<dbReference type="InterPro" id="IPR023346">
    <property type="entry name" value="Lysozyme-like_dom_sf"/>
</dbReference>
<keyword evidence="1" id="KW-0812">Transmembrane</keyword>
<evidence type="ECO:0000256" key="1">
    <source>
        <dbReference type="SAM" id="Phobius"/>
    </source>
</evidence>
<evidence type="ECO:0000313" key="3">
    <source>
        <dbReference type="EMBL" id="MDN7245688.1"/>
    </source>
</evidence>
<dbReference type="EMBL" id="JAUJWU010000002">
    <property type="protein sequence ID" value="MDN7245688.1"/>
    <property type="molecule type" value="Genomic_DNA"/>
</dbReference>